<dbReference type="AlphaFoldDB" id="A0A2R6W4Y1"/>
<organism evidence="2 3">
    <name type="scientific">Marchantia polymorpha</name>
    <name type="common">Common liverwort</name>
    <name type="synonym">Marchantia aquatica</name>
    <dbReference type="NCBI Taxonomy" id="3197"/>
    <lineage>
        <taxon>Eukaryota</taxon>
        <taxon>Viridiplantae</taxon>
        <taxon>Streptophyta</taxon>
        <taxon>Embryophyta</taxon>
        <taxon>Marchantiophyta</taxon>
        <taxon>Marchantiopsida</taxon>
        <taxon>Marchantiidae</taxon>
        <taxon>Marchantiales</taxon>
        <taxon>Marchantiaceae</taxon>
        <taxon>Marchantia</taxon>
    </lineage>
</organism>
<gene>
    <name evidence="2" type="ORF">MARPO_0152s0030</name>
</gene>
<evidence type="ECO:0000313" key="3">
    <source>
        <dbReference type="Proteomes" id="UP000244005"/>
    </source>
</evidence>
<protein>
    <submittedName>
        <fullName evidence="2">Uncharacterized protein</fullName>
    </submittedName>
</protein>
<evidence type="ECO:0000313" key="2">
    <source>
        <dbReference type="EMBL" id="PTQ28917.1"/>
    </source>
</evidence>
<reference evidence="3" key="1">
    <citation type="journal article" date="2017" name="Cell">
        <title>Insights into land plant evolution garnered from the Marchantia polymorpha genome.</title>
        <authorList>
            <person name="Bowman J.L."/>
            <person name="Kohchi T."/>
            <person name="Yamato K.T."/>
            <person name="Jenkins J."/>
            <person name="Shu S."/>
            <person name="Ishizaki K."/>
            <person name="Yamaoka S."/>
            <person name="Nishihama R."/>
            <person name="Nakamura Y."/>
            <person name="Berger F."/>
            <person name="Adam C."/>
            <person name="Aki S.S."/>
            <person name="Althoff F."/>
            <person name="Araki T."/>
            <person name="Arteaga-Vazquez M.A."/>
            <person name="Balasubrmanian S."/>
            <person name="Barry K."/>
            <person name="Bauer D."/>
            <person name="Boehm C.R."/>
            <person name="Briginshaw L."/>
            <person name="Caballero-Perez J."/>
            <person name="Catarino B."/>
            <person name="Chen F."/>
            <person name="Chiyoda S."/>
            <person name="Chovatia M."/>
            <person name="Davies K.M."/>
            <person name="Delmans M."/>
            <person name="Demura T."/>
            <person name="Dierschke T."/>
            <person name="Dolan L."/>
            <person name="Dorantes-Acosta A.E."/>
            <person name="Eklund D.M."/>
            <person name="Florent S.N."/>
            <person name="Flores-Sandoval E."/>
            <person name="Fujiyama A."/>
            <person name="Fukuzawa H."/>
            <person name="Galik B."/>
            <person name="Grimanelli D."/>
            <person name="Grimwood J."/>
            <person name="Grossniklaus U."/>
            <person name="Hamada T."/>
            <person name="Haseloff J."/>
            <person name="Hetherington A.J."/>
            <person name="Higo A."/>
            <person name="Hirakawa Y."/>
            <person name="Hundley H.N."/>
            <person name="Ikeda Y."/>
            <person name="Inoue K."/>
            <person name="Inoue S.I."/>
            <person name="Ishida S."/>
            <person name="Jia Q."/>
            <person name="Kakita M."/>
            <person name="Kanazawa T."/>
            <person name="Kawai Y."/>
            <person name="Kawashima T."/>
            <person name="Kennedy M."/>
            <person name="Kinose K."/>
            <person name="Kinoshita T."/>
            <person name="Kohara Y."/>
            <person name="Koide E."/>
            <person name="Komatsu K."/>
            <person name="Kopischke S."/>
            <person name="Kubo M."/>
            <person name="Kyozuka J."/>
            <person name="Lagercrantz U."/>
            <person name="Lin S.S."/>
            <person name="Lindquist E."/>
            <person name="Lipzen A.M."/>
            <person name="Lu C.W."/>
            <person name="De Luna E."/>
            <person name="Martienssen R.A."/>
            <person name="Minamino N."/>
            <person name="Mizutani M."/>
            <person name="Mizutani M."/>
            <person name="Mochizuki N."/>
            <person name="Monte I."/>
            <person name="Mosher R."/>
            <person name="Nagasaki H."/>
            <person name="Nakagami H."/>
            <person name="Naramoto S."/>
            <person name="Nishitani K."/>
            <person name="Ohtani M."/>
            <person name="Okamoto T."/>
            <person name="Okumura M."/>
            <person name="Phillips J."/>
            <person name="Pollak B."/>
            <person name="Reinders A."/>
            <person name="Rovekamp M."/>
            <person name="Sano R."/>
            <person name="Sawa S."/>
            <person name="Schmid M.W."/>
            <person name="Shirakawa M."/>
            <person name="Solano R."/>
            <person name="Spunde A."/>
            <person name="Suetsugu N."/>
            <person name="Sugano S."/>
            <person name="Sugiyama A."/>
            <person name="Sun R."/>
            <person name="Suzuki Y."/>
            <person name="Takenaka M."/>
            <person name="Takezawa D."/>
            <person name="Tomogane H."/>
            <person name="Tsuzuki M."/>
            <person name="Ueda T."/>
            <person name="Umeda M."/>
            <person name="Ward J.M."/>
            <person name="Watanabe Y."/>
            <person name="Yazaki K."/>
            <person name="Yokoyama R."/>
            <person name="Yoshitake Y."/>
            <person name="Yotsui I."/>
            <person name="Zachgo S."/>
            <person name="Schmutz J."/>
        </authorList>
    </citation>
    <scope>NUCLEOTIDE SEQUENCE [LARGE SCALE GENOMIC DNA]</scope>
    <source>
        <strain evidence="3">Tak-1</strain>
    </source>
</reference>
<accession>A0A2R6W4Y1</accession>
<feature type="compositionally biased region" description="Basic residues" evidence="1">
    <location>
        <begin position="171"/>
        <end position="180"/>
    </location>
</feature>
<dbReference type="Proteomes" id="UP000244005">
    <property type="component" value="Unassembled WGS sequence"/>
</dbReference>
<keyword evidence="3" id="KW-1185">Reference proteome</keyword>
<proteinExistence type="predicted"/>
<dbReference type="EMBL" id="KZ772822">
    <property type="protein sequence ID" value="PTQ28917.1"/>
    <property type="molecule type" value="Genomic_DNA"/>
</dbReference>
<feature type="region of interest" description="Disordered" evidence="1">
    <location>
        <begin position="165"/>
        <end position="186"/>
    </location>
</feature>
<name>A0A2R6W4Y1_MARPO</name>
<sequence length="271" mass="28878">MVTQSESLHARLWDQKASTLNLVDLASRLAPGRAAVVSRHVSRRTLREVLDPSFCCAGSGAWIASSVGALLDRSIAGQLTKPRIPSPVAVDRMTGSAGLASATSSLGTRSALLVVARRRRLLRLLPPAPERWARSSSSAFLIADFGNVAVKVKVRESRVANARSLPTDLQKKKKERKKSSRREIGCLRRAGQSISRELEGPDNGGGQIGSGGLVSDTALPVVFPRALTGGDFVEGSEAGRRNRPGLVIGFVIDIAARSSEGHDEREREGGT</sequence>
<evidence type="ECO:0000256" key="1">
    <source>
        <dbReference type="SAM" id="MobiDB-lite"/>
    </source>
</evidence>